<protein>
    <recommendedName>
        <fullName evidence="3">Lasso peptide biosynthesis PqqD family chaperone</fullName>
    </recommendedName>
</protein>
<accession>A0A8J4H2I8</accession>
<dbReference type="InterPro" id="IPR008792">
    <property type="entry name" value="PQQD"/>
</dbReference>
<evidence type="ECO:0000313" key="2">
    <source>
        <dbReference type="Proteomes" id="UP000677918"/>
    </source>
</evidence>
<dbReference type="AlphaFoldDB" id="A0A8J4H2I8"/>
<reference evidence="1" key="1">
    <citation type="submission" date="2021-04" db="EMBL/GenBank/DDBJ databases">
        <title>Draft genome sequence of Xylanibacillus composti strain K13.</title>
        <authorList>
            <person name="Uke A."/>
            <person name="Chhe C."/>
            <person name="Baramee S."/>
            <person name="Kosugi A."/>
        </authorList>
    </citation>
    <scope>NUCLEOTIDE SEQUENCE</scope>
    <source>
        <strain evidence="1">K13</strain>
    </source>
</reference>
<dbReference type="Pfam" id="PF05402">
    <property type="entry name" value="PqqD"/>
    <property type="match status" value="1"/>
</dbReference>
<comment type="caution">
    <text evidence="1">The sequence shown here is derived from an EMBL/GenBank/DDBJ whole genome shotgun (WGS) entry which is preliminary data.</text>
</comment>
<dbReference type="RefSeq" id="WP_213412565.1">
    <property type="nucleotide sequence ID" value="NZ_BOVK01000032.1"/>
</dbReference>
<dbReference type="Proteomes" id="UP000677918">
    <property type="component" value="Unassembled WGS sequence"/>
</dbReference>
<keyword evidence="2" id="KW-1185">Reference proteome</keyword>
<dbReference type="Gene3D" id="1.10.10.1150">
    <property type="entry name" value="Coenzyme PQQ synthesis protein D (PqqD)"/>
    <property type="match status" value="1"/>
</dbReference>
<dbReference type="InterPro" id="IPR041881">
    <property type="entry name" value="PqqD_sf"/>
</dbReference>
<dbReference type="EMBL" id="BOVK01000032">
    <property type="protein sequence ID" value="GIQ69782.1"/>
    <property type="molecule type" value="Genomic_DNA"/>
</dbReference>
<dbReference type="NCBIfam" id="NF033536">
    <property type="entry name" value="lasso_PqqD_Bac"/>
    <property type="match status" value="1"/>
</dbReference>
<evidence type="ECO:0000313" key="1">
    <source>
        <dbReference type="EMBL" id="GIQ69782.1"/>
    </source>
</evidence>
<organism evidence="1 2">
    <name type="scientific">Xylanibacillus composti</name>
    <dbReference type="NCBI Taxonomy" id="1572762"/>
    <lineage>
        <taxon>Bacteria</taxon>
        <taxon>Bacillati</taxon>
        <taxon>Bacillota</taxon>
        <taxon>Bacilli</taxon>
        <taxon>Bacillales</taxon>
        <taxon>Paenibacillaceae</taxon>
        <taxon>Xylanibacillus</taxon>
    </lineage>
</organism>
<evidence type="ECO:0008006" key="3">
    <source>
        <dbReference type="Google" id="ProtNLM"/>
    </source>
</evidence>
<sequence length="101" mass="11454">MDQNMKLSLSNTVVQTNGHLVSDMDGEKVMMSVNTGKYYNLGTVGGRIWELIASPVQVQHLIEQLMEEYEIDVDTCRTQVLEFLQMLLKEDLIQSAHSVHS</sequence>
<gene>
    <name evidence="1" type="ORF">XYCOK13_26060</name>
</gene>
<proteinExistence type="predicted"/>
<name>A0A8J4H2I8_9BACL</name>